<reference evidence="3 4" key="1">
    <citation type="journal article" date="2019" name="Environ. Microbiol.">
        <title>At the nexus of three kingdoms: the genome of the mycorrhizal fungus Gigaspora margarita provides insights into plant, endobacterial and fungal interactions.</title>
        <authorList>
            <person name="Venice F."/>
            <person name="Ghignone S."/>
            <person name="Salvioli di Fossalunga A."/>
            <person name="Amselem J."/>
            <person name="Novero M."/>
            <person name="Xianan X."/>
            <person name="Sedzielewska Toro K."/>
            <person name="Morin E."/>
            <person name="Lipzen A."/>
            <person name="Grigoriev I.V."/>
            <person name="Henrissat B."/>
            <person name="Martin F.M."/>
            <person name="Bonfante P."/>
        </authorList>
    </citation>
    <scope>NUCLEOTIDE SEQUENCE [LARGE SCALE GENOMIC DNA]</scope>
    <source>
        <strain evidence="3 4">BEG34</strain>
    </source>
</reference>
<evidence type="ECO:0000313" key="4">
    <source>
        <dbReference type="Proteomes" id="UP000439903"/>
    </source>
</evidence>
<dbReference type="OrthoDB" id="74201at2759"/>
<sequence length="432" mass="48830">MHFTLKEENYVVVENGSWRIKAGIGVSDTNQSPSVIISTEVAKQAESDFDKQNENLGQQEISSTSDNSGPNSPDNTTQKVTVKEPIYICGSQLRELKESNNSIVTTFPIQRGVIVNWEALEALWRHIILKELNIKRARNECPVLVTVPNSWTKEHFERIAHIFFETFNAPGLYIANQALMTLYGIGCLSGLVVDVGYGKTEITPILDCSVQYHAAITIPIGGQDFDDYFLSLLLSDTQFLMEYGETPDIEIARILKESDNICEVLPDVNFIEDKPDRIEIEFNGRKVTIGPERFQVVEPIFDPLLTKKEGILSLPEAIYQTIYHCEPDKRNILWENIAFTGGSSLFKGFKERLEKELNVYLYSSDNSGEYQIKEAKFLKLPEYFSTLKERPELAGYLGAAITAKFSFPDPKGFINKVDYNEHGPSVVHTKSY</sequence>
<organism evidence="3 4">
    <name type="scientific">Gigaspora margarita</name>
    <dbReference type="NCBI Taxonomy" id="4874"/>
    <lineage>
        <taxon>Eukaryota</taxon>
        <taxon>Fungi</taxon>
        <taxon>Fungi incertae sedis</taxon>
        <taxon>Mucoromycota</taxon>
        <taxon>Glomeromycotina</taxon>
        <taxon>Glomeromycetes</taxon>
        <taxon>Diversisporales</taxon>
        <taxon>Gigasporaceae</taxon>
        <taxon>Gigaspora</taxon>
    </lineage>
</organism>
<dbReference type="InterPro" id="IPR043129">
    <property type="entry name" value="ATPase_NBD"/>
</dbReference>
<comment type="caution">
    <text evidence="3">The sequence shown here is derived from an EMBL/GenBank/DDBJ whole genome shotgun (WGS) entry which is preliminary data.</text>
</comment>
<dbReference type="Pfam" id="PF00022">
    <property type="entry name" value="Actin"/>
    <property type="match status" value="1"/>
</dbReference>
<feature type="region of interest" description="Disordered" evidence="2">
    <location>
        <begin position="59"/>
        <end position="78"/>
    </location>
</feature>
<protein>
    <submittedName>
        <fullName evidence="3">Actin-domain-containing protein</fullName>
    </submittedName>
</protein>
<dbReference type="Gene3D" id="3.90.640.10">
    <property type="entry name" value="Actin, Chain A, domain 4"/>
    <property type="match status" value="1"/>
</dbReference>
<comment type="similarity">
    <text evidence="1">Belongs to the actin family.</text>
</comment>
<dbReference type="Gene3D" id="3.30.420.40">
    <property type="match status" value="3"/>
</dbReference>
<proteinExistence type="inferred from homology"/>
<dbReference type="AlphaFoldDB" id="A0A8H3WZW5"/>
<gene>
    <name evidence="3" type="ORF">F8M41_013450</name>
</gene>
<keyword evidence="4" id="KW-1185">Reference proteome</keyword>
<dbReference type="SUPFAM" id="SSF53067">
    <property type="entry name" value="Actin-like ATPase domain"/>
    <property type="match status" value="2"/>
</dbReference>
<dbReference type="Proteomes" id="UP000439903">
    <property type="component" value="Unassembled WGS sequence"/>
</dbReference>
<dbReference type="PANTHER" id="PTHR11937">
    <property type="entry name" value="ACTIN"/>
    <property type="match status" value="1"/>
</dbReference>
<dbReference type="PRINTS" id="PR00190">
    <property type="entry name" value="ACTIN"/>
</dbReference>
<dbReference type="InterPro" id="IPR004000">
    <property type="entry name" value="Actin"/>
</dbReference>
<accession>A0A8H3WZW5</accession>
<name>A0A8H3WZW5_GIGMA</name>
<dbReference type="CDD" id="cd10208">
    <property type="entry name" value="ASKHA_NBD_ScArp9-like"/>
    <property type="match status" value="1"/>
</dbReference>
<evidence type="ECO:0000256" key="1">
    <source>
        <dbReference type="RuleBase" id="RU000487"/>
    </source>
</evidence>
<evidence type="ECO:0000313" key="3">
    <source>
        <dbReference type="EMBL" id="KAF0368615.1"/>
    </source>
</evidence>
<dbReference type="SMART" id="SM00268">
    <property type="entry name" value="ACTIN"/>
    <property type="match status" value="1"/>
</dbReference>
<dbReference type="EMBL" id="WTPW01002729">
    <property type="protein sequence ID" value="KAF0368615.1"/>
    <property type="molecule type" value="Genomic_DNA"/>
</dbReference>
<evidence type="ECO:0000256" key="2">
    <source>
        <dbReference type="SAM" id="MobiDB-lite"/>
    </source>
</evidence>